<dbReference type="CDD" id="cd04496">
    <property type="entry name" value="SSB_OBF"/>
    <property type="match status" value="1"/>
</dbReference>
<evidence type="ECO:0000313" key="5">
    <source>
        <dbReference type="EMBL" id="MBC2288820.1"/>
    </source>
</evidence>
<evidence type="ECO:0000256" key="3">
    <source>
        <dbReference type="PIRNR" id="PIRNR002070"/>
    </source>
</evidence>
<dbReference type="GO" id="GO:0006260">
    <property type="term" value="P:DNA replication"/>
    <property type="evidence" value="ECO:0007669"/>
    <property type="project" value="UniProtKB-UniRule"/>
</dbReference>
<reference evidence="5 6" key="1">
    <citation type="submission" date="2020-03" db="EMBL/GenBank/DDBJ databases">
        <title>Soil Listeria distribution.</title>
        <authorList>
            <person name="Liao J."/>
            <person name="Wiedmann M."/>
        </authorList>
    </citation>
    <scope>NUCLEOTIDE SEQUENCE [LARGE SCALE GENOMIC DNA]</scope>
    <source>
        <strain evidence="5 6">FSL L7-0072</strain>
    </source>
</reference>
<keyword evidence="2" id="KW-0227">DNA damage</keyword>
<dbReference type="SUPFAM" id="SSF50249">
    <property type="entry name" value="Nucleic acid-binding proteins"/>
    <property type="match status" value="1"/>
</dbReference>
<dbReference type="Gene3D" id="2.40.50.140">
    <property type="entry name" value="Nucleic acid-binding proteins"/>
    <property type="match status" value="1"/>
</dbReference>
<comment type="subunit">
    <text evidence="2">Homotetramer.</text>
</comment>
<dbReference type="HAMAP" id="MF_00984">
    <property type="entry name" value="SSB"/>
    <property type="match status" value="1"/>
</dbReference>
<dbReference type="Proteomes" id="UP000558070">
    <property type="component" value="Unassembled WGS sequence"/>
</dbReference>
<protein>
    <recommendedName>
        <fullName evidence="2 3">Single-stranded DNA-binding protein</fullName>
        <shortName evidence="2">SSB</shortName>
    </recommendedName>
</protein>
<feature type="compositionally biased region" description="Polar residues" evidence="4">
    <location>
        <begin position="111"/>
        <end position="135"/>
    </location>
</feature>
<dbReference type="PANTHER" id="PTHR10302">
    <property type="entry name" value="SINGLE-STRANDED DNA-BINDING PROTEIN"/>
    <property type="match status" value="1"/>
</dbReference>
<gene>
    <name evidence="5" type="primary">ssb</name>
    <name evidence="5" type="ORF">HCB47_14475</name>
</gene>
<comment type="caution">
    <text evidence="5">The sequence shown here is derived from an EMBL/GenBank/DDBJ whole genome shotgun (WGS) entry which is preliminary data.</text>
</comment>
<sequence length="153" mass="17191">MINRVVLVGRLTREPELRYTPNGNAVVTFTLAVNRTRTDKDGNRVADFINCIAWRKTAENIANYVKKGHQLAVDGQITTRNYEGKDGKRVYVTEVLAESVEFLEPRKDARNTVSNEISAPPVKSNNSKPVNQTSDPFARETKPIDISDDDLPF</sequence>
<organism evidence="5 6">
    <name type="scientific">Listeria farberi</name>
    <dbReference type="NCBI Taxonomy" id="2713500"/>
    <lineage>
        <taxon>Bacteria</taxon>
        <taxon>Bacillati</taxon>
        <taxon>Bacillota</taxon>
        <taxon>Bacilli</taxon>
        <taxon>Bacillales</taxon>
        <taxon>Listeriaceae</taxon>
        <taxon>Listeria</taxon>
    </lineage>
</organism>
<dbReference type="RefSeq" id="WP_185608228.1">
    <property type="nucleotide sequence ID" value="NZ_JAARZO010000007.1"/>
</dbReference>
<keyword evidence="2" id="KW-0233">DNA recombination</keyword>
<proteinExistence type="inferred from homology"/>
<keyword evidence="2" id="KW-0235">DNA replication</keyword>
<dbReference type="NCBIfam" id="TIGR00621">
    <property type="entry name" value="ssb"/>
    <property type="match status" value="1"/>
</dbReference>
<keyword evidence="2" id="KW-0234">DNA repair</keyword>
<dbReference type="GO" id="GO:0009295">
    <property type="term" value="C:nucleoid"/>
    <property type="evidence" value="ECO:0007669"/>
    <property type="project" value="TreeGrafter"/>
</dbReference>
<dbReference type="InterPro" id="IPR011344">
    <property type="entry name" value="ssDNA-bd"/>
</dbReference>
<evidence type="ECO:0000256" key="4">
    <source>
        <dbReference type="SAM" id="MobiDB-lite"/>
    </source>
</evidence>
<dbReference type="GO" id="GO:0003697">
    <property type="term" value="F:single-stranded DNA binding"/>
    <property type="evidence" value="ECO:0007669"/>
    <property type="project" value="UniProtKB-UniRule"/>
</dbReference>
<dbReference type="PROSITE" id="PS50935">
    <property type="entry name" value="SSB"/>
    <property type="match status" value="1"/>
</dbReference>
<keyword evidence="1 2" id="KW-0238">DNA-binding</keyword>
<feature type="short sequence motif" description="Important for interaction with partner proteins" evidence="2">
    <location>
        <begin position="148"/>
        <end position="153"/>
    </location>
</feature>
<feature type="region of interest" description="Disordered" evidence="4">
    <location>
        <begin position="107"/>
        <end position="153"/>
    </location>
</feature>
<name>A0A7X0ZK91_9LIST</name>
<dbReference type="FunFam" id="2.40.50.140:FF:000084">
    <property type="entry name" value="Single-stranded DNA-binding protein"/>
    <property type="match status" value="1"/>
</dbReference>
<dbReference type="GO" id="GO:0006281">
    <property type="term" value="P:DNA repair"/>
    <property type="evidence" value="ECO:0007669"/>
    <property type="project" value="UniProtKB-UniRule"/>
</dbReference>
<dbReference type="InterPro" id="IPR012340">
    <property type="entry name" value="NA-bd_OB-fold"/>
</dbReference>
<accession>A0A7X0ZK91</accession>
<dbReference type="InterPro" id="IPR000424">
    <property type="entry name" value="Primosome_PriB/ssb"/>
</dbReference>
<evidence type="ECO:0000256" key="2">
    <source>
        <dbReference type="HAMAP-Rule" id="MF_00984"/>
    </source>
</evidence>
<comment type="caution">
    <text evidence="2">Lacks conserved residue(s) required for the propagation of feature annotation.</text>
</comment>
<dbReference type="PIRSF" id="PIRSF002070">
    <property type="entry name" value="SSB"/>
    <property type="match status" value="1"/>
</dbReference>
<evidence type="ECO:0000313" key="6">
    <source>
        <dbReference type="Proteomes" id="UP000558070"/>
    </source>
</evidence>
<dbReference type="GO" id="GO:0006310">
    <property type="term" value="P:DNA recombination"/>
    <property type="evidence" value="ECO:0007669"/>
    <property type="project" value="UniProtKB-UniRule"/>
</dbReference>
<comment type="function">
    <text evidence="2">Plays an important role in DNA replication, recombination and repair. Binds to ssDNA and to an array of partner proteins to recruit them to their sites of action during DNA metabolism.</text>
</comment>
<dbReference type="PANTHER" id="PTHR10302:SF27">
    <property type="entry name" value="SINGLE-STRANDED DNA-BINDING PROTEIN"/>
    <property type="match status" value="1"/>
</dbReference>
<dbReference type="EMBL" id="JAARZO010000007">
    <property type="protein sequence ID" value="MBC2288820.1"/>
    <property type="molecule type" value="Genomic_DNA"/>
</dbReference>
<dbReference type="AlphaFoldDB" id="A0A7X0ZK91"/>
<dbReference type="Pfam" id="PF00436">
    <property type="entry name" value="SSB"/>
    <property type="match status" value="1"/>
</dbReference>
<evidence type="ECO:0000256" key="1">
    <source>
        <dbReference type="ARBA" id="ARBA00023125"/>
    </source>
</evidence>